<dbReference type="InterPro" id="IPR012347">
    <property type="entry name" value="Ferritin-like"/>
</dbReference>
<dbReference type="FunFam" id="1.20.1260.10:FF:000001">
    <property type="entry name" value="Non-heme ferritin"/>
    <property type="match status" value="1"/>
</dbReference>
<comment type="similarity">
    <text evidence="1 7">Belongs to the ferritin family. Prokaryotic subfamily.</text>
</comment>
<comment type="caution">
    <text evidence="9">The sequence shown here is derived from an EMBL/GenBank/DDBJ whole genome shotgun (WGS) entry which is preliminary data.</text>
</comment>
<evidence type="ECO:0000256" key="2">
    <source>
        <dbReference type="ARBA" id="ARBA00022434"/>
    </source>
</evidence>
<dbReference type="SUPFAM" id="SSF47240">
    <property type="entry name" value="Ferritin-like"/>
    <property type="match status" value="1"/>
</dbReference>
<feature type="domain" description="Ferritin-like diiron" evidence="8">
    <location>
        <begin position="1"/>
        <end position="145"/>
    </location>
</feature>
<feature type="binding site" evidence="6">
    <location>
        <position position="50"/>
    </location>
    <ligand>
        <name>Fe cation</name>
        <dbReference type="ChEBI" id="CHEBI:24875"/>
        <label>1</label>
    </ligand>
</feature>
<evidence type="ECO:0000256" key="7">
    <source>
        <dbReference type="RuleBase" id="RU361145"/>
    </source>
</evidence>
<dbReference type="GO" id="GO:0008198">
    <property type="term" value="F:ferrous iron binding"/>
    <property type="evidence" value="ECO:0007669"/>
    <property type="project" value="TreeGrafter"/>
</dbReference>
<dbReference type="CDD" id="cd01055">
    <property type="entry name" value="Nonheme_Ferritin"/>
    <property type="match status" value="1"/>
</dbReference>
<protein>
    <recommendedName>
        <fullName evidence="7">Ferritin</fullName>
        <ecNumber evidence="7">1.16.3.2</ecNumber>
    </recommendedName>
</protein>
<feature type="binding site" evidence="6">
    <location>
        <position position="53"/>
    </location>
    <ligand>
        <name>Fe cation</name>
        <dbReference type="ChEBI" id="CHEBI:24875"/>
        <label>1</label>
    </ligand>
</feature>
<proteinExistence type="inferred from homology"/>
<feature type="binding site" evidence="6">
    <location>
        <position position="127"/>
    </location>
    <ligand>
        <name>Fe cation</name>
        <dbReference type="ChEBI" id="CHEBI:24875"/>
        <label>1</label>
    </ligand>
</feature>
<gene>
    <name evidence="9" type="ORF">ENS06_13855</name>
</gene>
<evidence type="ECO:0000256" key="5">
    <source>
        <dbReference type="ARBA" id="ARBA00023004"/>
    </source>
</evidence>
<evidence type="ECO:0000313" key="9">
    <source>
        <dbReference type="EMBL" id="HFK98392.1"/>
    </source>
</evidence>
<keyword evidence="4" id="KW-0560">Oxidoreductase</keyword>
<comment type="subcellular location">
    <subcellularLocation>
        <location evidence="7">Cytoplasm</location>
    </subcellularLocation>
</comment>
<dbReference type="GO" id="GO:0005829">
    <property type="term" value="C:cytosol"/>
    <property type="evidence" value="ECO:0007669"/>
    <property type="project" value="TreeGrafter"/>
</dbReference>
<dbReference type="Gene3D" id="1.20.1260.10">
    <property type="match status" value="1"/>
</dbReference>
<keyword evidence="2 7" id="KW-0409">Iron storage</keyword>
<dbReference type="AlphaFoldDB" id="A0A832EBK2"/>
<feature type="binding site" evidence="6">
    <location>
        <position position="94"/>
    </location>
    <ligand>
        <name>Fe cation</name>
        <dbReference type="ChEBI" id="CHEBI:24875"/>
        <label>1</label>
    </ligand>
</feature>
<dbReference type="GO" id="GO:0004322">
    <property type="term" value="F:ferroxidase activity"/>
    <property type="evidence" value="ECO:0007669"/>
    <property type="project" value="TreeGrafter"/>
</dbReference>
<keyword evidence="5 6" id="KW-0408">Iron</keyword>
<keyword evidence="3 6" id="KW-0479">Metal-binding</keyword>
<organism evidence="9">
    <name type="scientific">Desulfacinum infernum</name>
    <dbReference type="NCBI Taxonomy" id="35837"/>
    <lineage>
        <taxon>Bacteria</taxon>
        <taxon>Pseudomonadati</taxon>
        <taxon>Thermodesulfobacteriota</taxon>
        <taxon>Syntrophobacteria</taxon>
        <taxon>Syntrophobacterales</taxon>
        <taxon>Syntrophobacteraceae</taxon>
        <taxon>Desulfacinum</taxon>
    </lineage>
</organism>
<evidence type="ECO:0000256" key="4">
    <source>
        <dbReference type="ARBA" id="ARBA00023002"/>
    </source>
</evidence>
<accession>A0A832EBK2</accession>
<comment type="catalytic activity">
    <reaction evidence="7">
        <text>4 Fe(2+) + O2 + 6 H2O = 4 iron(III) oxide-hydroxide + 12 H(+)</text>
        <dbReference type="Rhea" id="RHEA:11972"/>
        <dbReference type="ChEBI" id="CHEBI:15377"/>
        <dbReference type="ChEBI" id="CHEBI:15378"/>
        <dbReference type="ChEBI" id="CHEBI:15379"/>
        <dbReference type="ChEBI" id="CHEBI:29033"/>
        <dbReference type="ChEBI" id="CHEBI:78619"/>
        <dbReference type="EC" id="1.16.3.2"/>
    </reaction>
</comment>
<name>A0A832EBK2_9BACT</name>
<dbReference type="GO" id="GO:0008199">
    <property type="term" value="F:ferric iron binding"/>
    <property type="evidence" value="ECO:0007669"/>
    <property type="project" value="InterPro"/>
</dbReference>
<evidence type="ECO:0000256" key="3">
    <source>
        <dbReference type="ARBA" id="ARBA00022723"/>
    </source>
</evidence>
<dbReference type="GO" id="GO:0006826">
    <property type="term" value="P:iron ion transport"/>
    <property type="evidence" value="ECO:0007669"/>
    <property type="project" value="InterPro"/>
</dbReference>
<feature type="binding site" evidence="6">
    <location>
        <position position="17"/>
    </location>
    <ligand>
        <name>Fe cation</name>
        <dbReference type="ChEBI" id="CHEBI:24875"/>
        <label>1</label>
    </ligand>
</feature>
<evidence type="ECO:0000256" key="1">
    <source>
        <dbReference type="ARBA" id="ARBA00006950"/>
    </source>
</evidence>
<dbReference type="Pfam" id="PF00210">
    <property type="entry name" value="Ferritin"/>
    <property type="match status" value="1"/>
</dbReference>
<dbReference type="GO" id="GO:0042802">
    <property type="term" value="F:identical protein binding"/>
    <property type="evidence" value="ECO:0007669"/>
    <property type="project" value="UniProtKB-ARBA"/>
</dbReference>
<sequence length="177" mass="19568">MLSEKMAKALNDQINAELYSSYLYFAMAAYCRDVGLNGCARWMEAQALEELSHAVKFYHFVAERGGRVVLSAIEAPPTTWASPLAVFEDVAKHENKVTGLIHHLVDVAIAEKDHATNNFLQWFVAEQVEEEASVGEIVQQMKLMGEAQGGLFMLDRELGQRVFTLPPGTTLVAPAAQ</sequence>
<dbReference type="InterPro" id="IPR008331">
    <property type="entry name" value="Ferritin_DPS_dom"/>
</dbReference>
<dbReference type="InterPro" id="IPR041719">
    <property type="entry name" value="Ferritin_prok"/>
</dbReference>
<dbReference type="GO" id="GO:0006879">
    <property type="term" value="P:intracellular iron ion homeostasis"/>
    <property type="evidence" value="ECO:0007669"/>
    <property type="project" value="UniProtKB-KW"/>
</dbReference>
<reference evidence="9" key="1">
    <citation type="journal article" date="2020" name="mSystems">
        <title>Genome- and Community-Level Interaction Insights into Carbon Utilization and Element Cycling Functions of Hydrothermarchaeota in Hydrothermal Sediment.</title>
        <authorList>
            <person name="Zhou Z."/>
            <person name="Liu Y."/>
            <person name="Xu W."/>
            <person name="Pan J."/>
            <person name="Luo Z.H."/>
            <person name="Li M."/>
        </authorList>
    </citation>
    <scope>NUCLEOTIDE SEQUENCE [LARGE SCALE GENOMIC DNA]</scope>
    <source>
        <strain evidence="9">SpSt-456</strain>
    </source>
</reference>
<dbReference type="PROSITE" id="PS50905">
    <property type="entry name" value="FERRITIN_LIKE"/>
    <property type="match status" value="1"/>
</dbReference>
<keyword evidence="7" id="KW-0963">Cytoplasm</keyword>
<dbReference type="EC" id="1.16.3.2" evidence="7"/>
<evidence type="ECO:0000256" key="6">
    <source>
        <dbReference type="PIRSR" id="PIRSR601519-1"/>
    </source>
</evidence>
<dbReference type="InterPro" id="IPR009078">
    <property type="entry name" value="Ferritin-like_SF"/>
</dbReference>
<dbReference type="PANTHER" id="PTHR11431:SF127">
    <property type="entry name" value="BACTERIAL NON-HEME FERRITIN"/>
    <property type="match status" value="1"/>
</dbReference>
<evidence type="ECO:0000259" key="8">
    <source>
        <dbReference type="PROSITE" id="PS50905"/>
    </source>
</evidence>
<dbReference type="EMBL" id="DSTK01000039">
    <property type="protein sequence ID" value="HFK98392.1"/>
    <property type="molecule type" value="Genomic_DNA"/>
</dbReference>
<comment type="function">
    <text evidence="7">Iron-storage protein.</text>
</comment>
<dbReference type="PANTHER" id="PTHR11431">
    <property type="entry name" value="FERRITIN"/>
    <property type="match status" value="1"/>
</dbReference>
<dbReference type="InterPro" id="IPR009040">
    <property type="entry name" value="Ferritin-like_diiron"/>
</dbReference>
<dbReference type="InterPro" id="IPR001519">
    <property type="entry name" value="Ferritin"/>
</dbReference>